<proteinExistence type="predicted"/>
<dbReference type="Proteomes" id="UP000241595">
    <property type="component" value="Unassembled WGS sequence"/>
</dbReference>
<dbReference type="AlphaFoldDB" id="A0A2U3NKX7"/>
<keyword evidence="1" id="KW-0472">Membrane</keyword>
<evidence type="ECO:0000256" key="1">
    <source>
        <dbReference type="SAM" id="Phobius"/>
    </source>
</evidence>
<evidence type="ECO:0000313" key="3">
    <source>
        <dbReference type="Proteomes" id="UP000241595"/>
    </source>
</evidence>
<sequence>MNADDARRALRWYPRAWRRRYGDELVALLEDMFGDEPLSRRCRISLMWSGTTERMYEMSRRFRKTYAGYSVACAVVWAVILATVSSTADSSTRHTLMLVFGGWWIGWLSATIARAVYPPPKRRVGP</sequence>
<reference evidence="2 3" key="1">
    <citation type="submission" date="2017-01" db="EMBL/GenBank/DDBJ databases">
        <authorList>
            <consortium name="Urmite Genomes"/>
        </authorList>
    </citation>
    <scope>NUCLEOTIDE SEQUENCE [LARGE SCALE GENOMIC DNA]</scope>
    <source>
        <strain evidence="2 3">AB308</strain>
    </source>
</reference>
<keyword evidence="3" id="KW-1185">Reference proteome</keyword>
<keyword evidence="1" id="KW-1133">Transmembrane helix</keyword>
<dbReference type="EMBL" id="FTRV01000017">
    <property type="protein sequence ID" value="SPM32146.1"/>
    <property type="molecule type" value="Genomic_DNA"/>
</dbReference>
<dbReference type="RefSeq" id="WP_083746683.1">
    <property type="nucleotide sequence ID" value="NZ_LT717701.1"/>
</dbReference>
<dbReference type="STRING" id="1841859.GCA_900157385_05674"/>
<feature type="transmembrane region" description="Helical" evidence="1">
    <location>
        <begin position="66"/>
        <end position="84"/>
    </location>
</feature>
<feature type="transmembrane region" description="Helical" evidence="1">
    <location>
        <begin position="96"/>
        <end position="117"/>
    </location>
</feature>
<evidence type="ECO:0000313" key="2">
    <source>
        <dbReference type="EMBL" id="SPM32146.1"/>
    </source>
</evidence>
<gene>
    <name evidence="2" type="ORF">MTAB308_5672</name>
</gene>
<organism evidence="2 3">
    <name type="scientific">Mycobacterium terramassiliense</name>
    <dbReference type="NCBI Taxonomy" id="1841859"/>
    <lineage>
        <taxon>Bacteria</taxon>
        <taxon>Bacillati</taxon>
        <taxon>Actinomycetota</taxon>
        <taxon>Actinomycetes</taxon>
        <taxon>Mycobacteriales</taxon>
        <taxon>Mycobacteriaceae</taxon>
        <taxon>Mycobacterium</taxon>
    </lineage>
</organism>
<name>A0A2U3NKX7_9MYCO</name>
<accession>A0A2U3NKX7</accession>
<keyword evidence="1" id="KW-0812">Transmembrane</keyword>
<protein>
    <submittedName>
        <fullName evidence="2">Mycobacterium terramassiliense ORFan</fullName>
    </submittedName>
</protein>
<dbReference type="OrthoDB" id="4747837at2"/>